<organism evidence="1 2">
    <name type="scientific">Trichinella spiralis</name>
    <name type="common">Trichina worm</name>
    <dbReference type="NCBI Taxonomy" id="6334"/>
    <lineage>
        <taxon>Eukaryota</taxon>
        <taxon>Metazoa</taxon>
        <taxon>Ecdysozoa</taxon>
        <taxon>Nematoda</taxon>
        <taxon>Enoplea</taxon>
        <taxon>Dorylaimia</taxon>
        <taxon>Trichinellida</taxon>
        <taxon>Trichinellidae</taxon>
        <taxon>Trichinella</taxon>
    </lineage>
</organism>
<dbReference type="AlphaFoldDB" id="A0A0V1BRN0"/>
<evidence type="ECO:0000313" key="1">
    <source>
        <dbReference type="EMBL" id="KRY39616.1"/>
    </source>
</evidence>
<dbReference type="InParanoid" id="A0A0V1BRN0"/>
<keyword evidence="2" id="KW-1185">Reference proteome</keyword>
<dbReference type="Proteomes" id="UP000054776">
    <property type="component" value="Unassembled WGS sequence"/>
</dbReference>
<protein>
    <submittedName>
        <fullName evidence="1">Uncharacterized protein</fullName>
    </submittedName>
</protein>
<comment type="caution">
    <text evidence="1">The sequence shown here is derived from an EMBL/GenBank/DDBJ whole genome shotgun (WGS) entry which is preliminary data.</text>
</comment>
<sequence>MNRWTETVDIANNHGVRENEINRKGLYLQIIHKDRKKEKESVRKSIKKCHMNVMNWTQQNEAIPADNA</sequence>
<reference evidence="1 2" key="1">
    <citation type="submission" date="2015-01" db="EMBL/GenBank/DDBJ databases">
        <title>Evolution of Trichinella species and genotypes.</title>
        <authorList>
            <person name="Korhonen P.K."/>
            <person name="Edoardo P."/>
            <person name="Giuseppe L.R."/>
            <person name="Gasser R.B."/>
        </authorList>
    </citation>
    <scope>NUCLEOTIDE SEQUENCE [LARGE SCALE GENOMIC DNA]</scope>
    <source>
        <strain evidence="1">ISS3</strain>
    </source>
</reference>
<accession>A0A0V1BRN0</accession>
<dbReference type="EMBL" id="JYDH01000017">
    <property type="protein sequence ID" value="KRY39616.1"/>
    <property type="molecule type" value="Genomic_DNA"/>
</dbReference>
<evidence type="ECO:0000313" key="2">
    <source>
        <dbReference type="Proteomes" id="UP000054776"/>
    </source>
</evidence>
<proteinExistence type="predicted"/>
<name>A0A0V1BRN0_TRISP</name>
<gene>
    <name evidence="1" type="ORF">T01_3208</name>
</gene>